<evidence type="ECO:0000313" key="2">
    <source>
        <dbReference type="Proteomes" id="UP000248975"/>
    </source>
</evidence>
<dbReference type="Proteomes" id="UP000248975">
    <property type="component" value="Unassembled WGS sequence"/>
</dbReference>
<accession>A0A2W5S531</accession>
<gene>
    <name evidence="1" type="ORF">DI533_20245</name>
</gene>
<dbReference type="InterPro" id="IPR008979">
    <property type="entry name" value="Galactose-bd-like_sf"/>
</dbReference>
<dbReference type="EMBL" id="QFQS01000009">
    <property type="protein sequence ID" value="PZQ95184.1"/>
    <property type="molecule type" value="Genomic_DNA"/>
</dbReference>
<reference evidence="1 2" key="1">
    <citation type="submission" date="2017-08" db="EMBL/GenBank/DDBJ databases">
        <title>Infants hospitalized years apart are colonized by the same room-sourced microbial strains.</title>
        <authorList>
            <person name="Brooks B."/>
            <person name="Olm M.R."/>
            <person name="Firek B.A."/>
            <person name="Baker R."/>
            <person name="Thomas B.C."/>
            <person name="Morowitz M.J."/>
            <person name="Banfield J.F."/>
        </authorList>
    </citation>
    <scope>NUCLEOTIDE SEQUENCE [LARGE SCALE GENOMIC DNA]</scope>
    <source>
        <strain evidence="1">S2_003_000_R2_11</strain>
    </source>
</reference>
<name>A0A2W5S531_CERSP</name>
<dbReference type="AlphaFoldDB" id="A0A2W5S531"/>
<evidence type="ECO:0000313" key="1">
    <source>
        <dbReference type="EMBL" id="PZQ95184.1"/>
    </source>
</evidence>
<dbReference type="Gene3D" id="2.60.120.260">
    <property type="entry name" value="Galactose-binding domain-like"/>
    <property type="match status" value="1"/>
</dbReference>
<comment type="caution">
    <text evidence="1">The sequence shown here is derived from an EMBL/GenBank/DDBJ whole genome shotgun (WGS) entry which is preliminary data.</text>
</comment>
<sequence>MKTHLFASVSAQAILASGGGNNGNLPIDAVHRYWRVRIVRWAVSSSYEGLSGLQVYAGGVNVGPQADISADRSVQAGSLPEILNYVINTTLCQFNIGQGDSATLTLDFGSTPRKVDGIGIYPNKDEPNRSPAAFWIEWSDDATAWTPKAFCRLEQGETWTAGTEKVFNIPAVKSTSQIWAIFGWQPSGSIGELSMLRGSTDLTTGQTAFSSGQYSSGEDAAKAIDDNDNTNWSGADESNSTLLGVQFATAVQPVKVGIQSRNDSQYWTQTPWQNVWLGYGDDRRTYRVKPN</sequence>
<dbReference type="SUPFAM" id="SSF49785">
    <property type="entry name" value="Galactose-binding domain-like"/>
    <property type="match status" value="2"/>
</dbReference>
<proteinExistence type="predicted"/>
<organism evidence="1 2">
    <name type="scientific">Cereibacter sphaeroides</name>
    <name type="common">Rhodobacter sphaeroides</name>
    <dbReference type="NCBI Taxonomy" id="1063"/>
    <lineage>
        <taxon>Bacteria</taxon>
        <taxon>Pseudomonadati</taxon>
        <taxon>Pseudomonadota</taxon>
        <taxon>Alphaproteobacteria</taxon>
        <taxon>Rhodobacterales</taxon>
        <taxon>Paracoccaceae</taxon>
        <taxon>Cereibacter</taxon>
    </lineage>
</organism>
<protein>
    <submittedName>
        <fullName evidence="1">Uncharacterized protein</fullName>
    </submittedName>
</protein>